<comment type="similarity">
    <text evidence="2 10">Belongs to the membrane-bound acyltransferase family. Sterol o-acyltransferase subfamily.</text>
</comment>
<feature type="transmembrane region" description="Helical" evidence="13">
    <location>
        <begin position="97"/>
        <end position="118"/>
    </location>
</feature>
<evidence type="ECO:0000256" key="6">
    <source>
        <dbReference type="ARBA" id="ARBA00022989"/>
    </source>
</evidence>
<sequence length="611" mass="69326">MSSDTNGAFETSTGTLYVSKPYRSRTSKKLRALITFAPRKSVFDITNDRSSTNEFRGFFSLFWISIFIFTVQSYVRSIEQHGRPLNLQFAAMFSQDAITLALSDAFLVLMTGLCVPFAKALKNGWIRYYWTGVILQHFLQTSILFGAIYWTFNRQVPSTTKSVDDILTVLIMKMHSYITVNGQLQNVTEQSDRLFAKLKKATESVGGWDQAIAVARAKQDELEAQSSQDETSSNNGRANSTHEPTPIGTPPIPEGSTTSFVDVKTASALKKRLNAVVNQSKLRDELVNGQDLGLNTVQKTEIRTEANGSGSAEKTTTYVVEAGRLPDGLAPHPLVYHPDPSISAMAKDYSELQAELISSGPMHVKWPETITWKNFVVYQLIPTLVYELEYPRTDRIRPLYVFEKTVATFGTFALLYTVTESFILPYTPTADQSFLRSLLDLALPFMIAYLLLFYIIFECICNAFAELSYFADRQFYEDWVSNSISAPDIIFTPPFRWNSTSWDEFSRKWNKPVHTFLLRHVYAQTIMSYRVSKTTAMFVTFLLSACAHELVMVVVTRKFRFYLFTLQLIQIPLIVLGRLPIIKRNKLMGNVIFWLGLYAGFPLLCVAYVAY</sequence>
<feature type="compositionally biased region" description="Polar residues" evidence="12">
    <location>
        <begin position="224"/>
        <end position="242"/>
    </location>
</feature>
<dbReference type="GO" id="GO:0008204">
    <property type="term" value="P:ergosterol metabolic process"/>
    <property type="evidence" value="ECO:0007669"/>
    <property type="project" value="TreeGrafter"/>
</dbReference>
<dbReference type="PANTHER" id="PTHR10408:SF9">
    <property type="entry name" value="STEROL O-ACYLTRANSFERASE 2-RELATED"/>
    <property type="match status" value="1"/>
</dbReference>
<dbReference type="STRING" id="231916.A0A409XZY8"/>
<dbReference type="InParanoid" id="A0A409XZY8"/>
<evidence type="ECO:0000256" key="7">
    <source>
        <dbReference type="ARBA" id="ARBA00023136"/>
    </source>
</evidence>
<dbReference type="PIRSF" id="PIRSF000439">
    <property type="entry name" value="Oat_ACAT_DAG_ARE"/>
    <property type="match status" value="1"/>
</dbReference>
<feature type="transmembrane region" description="Helical" evidence="13">
    <location>
        <begin position="446"/>
        <end position="465"/>
    </location>
</feature>
<keyword evidence="3 10" id="KW-0808">Transferase</keyword>
<dbReference type="EMBL" id="NHYE01001384">
    <property type="protein sequence ID" value="PPQ96273.1"/>
    <property type="molecule type" value="Genomic_DNA"/>
</dbReference>
<evidence type="ECO:0000256" key="3">
    <source>
        <dbReference type="ARBA" id="ARBA00022679"/>
    </source>
</evidence>
<keyword evidence="15" id="KW-1185">Reference proteome</keyword>
<feature type="transmembrane region" description="Helical" evidence="13">
    <location>
        <begin position="561"/>
        <end position="579"/>
    </location>
</feature>
<gene>
    <name evidence="14" type="ORF">CVT26_005660</name>
</gene>
<keyword evidence="4 13" id="KW-0812">Transmembrane</keyword>
<feature type="transmembrane region" description="Helical" evidence="13">
    <location>
        <begin position="57"/>
        <end position="76"/>
    </location>
</feature>
<evidence type="ECO:0000256" key="9">
    <source>
        <dbReference type="ARBA" id="ARBA00023568"/>
    </source>
</evidence>
<evidence type="ECO:0000256" key="10">
    <source>
        <dbReference type="PIRNR" id="PIRNR000439"/>
    </source>
</evidence>
<evidence type="ECO:0000256" key="2">
    <source>
        <dbReference type="ARBA" id="ARBA00009010"/>
    </source>
</evidence>
<comment type="caution">
    <text evidence="14">The sequence shown here is derived from an EMBL/GenBank/DDBJ whole genome shotgun (WGS) entry which is preliminary data.</text>
</comment>
<comment type="function">
    <text evidence="9">Sterol O-acyltransferase that catalyzes the formation of stery esters.</text>
</comment>
<keyword evidence="5 10" id="KW-0256">Endoplasmic reticulum</keyword>
<organism evidence="14 15">
    <name type="scientific">Gymnopilus dilepis</name>
    <dbReference type="NCBI Taxonomy" id="231916"/>
    <lineage>
        <taxon>Eukaryota</taxon>
        <taxon>Fungi</taxon>
        <taxon>Dikarya</taxon>
        <taxon>Basidiomycota</taxon>
        <taxon>Agaricomycotina</taxon>
        <taxon>Agaricomycetes</taxon>
        <taxon>Agaricomycetidae</taxon>
        <taxon>Agaricales</taxon>
        <taxon>Agaricineae</taxon>
        <taxon>Hymenogastraceae</taxon>
        <taxon>Gymnopilus</taxon>
    </lineage>
</organism>
<feature type="transmembrane region" description="Helical" evidence="13">
    <location>
        <begin position="130"/>
        <end position="152"/>
    </location>
</feature>
<proteinExistence type="inferred from homology"/>
<feature type="active site" evidence="11">
    <location>
        <position position="548"/>
    </location>
</feature>
<dbReference type="PANTHER" id="PTHR10408">
    <property type="entry name" value="STEROL O-ACYLTRANSFERASE"/>
    <property type="match status" value="1"/>
</dbReference>
<dbReference type="Pfam" id="PF03062">
    <property type="entry name" value="MBOAT"/>
    <property type="match status" value="1"/>
</dbReference>
<feature type="transmembrane region" description="Helical" evidence="13">
    <location>
        <begin position="536"/>
        <end position="555"/>
    </location>
</feature>
<evidence type="ECO:0000256" key="5">
    <source>
        <dbReference type="ARBA" id="ARBA00022824"/>
    </source>
</evidence>
<evidence type="ECO:0000256" key="13">
    <source>
        <dbReference type="SAM" id="Phobius"/>
    </source>
</evidence>
<dbReference type="AlphaFoldDB" id="A0A409XZY8"/>
<evidence type="ECO:0000256" key="11">
    <source>
        <dbReference type="PIRSR" id="PIRSR000439-1"/>
    </source>
</evidence>
<dbReference type="FunCoup" id="A0A409XZY8">
    <property type="interactions" value="157"/>
</dbReference>
<dbReference type="OrthoDB" id="10039049at2759"/>
<feature type="transmembrane region" description="Helical" evidence="13">
    <location>
        <begin position="591"/>
        <end position="610"/>
    </location>
</feature>
<evidence type="ECO:0000313" key="14">
    <source>
        <dbReference type="EMBL" id="PPQ96273.1"/>
    </source>
</evidence>
<dbReference type="GO" id="GO:0005789">
    <property type="term" value="C:endoplasmic reticulum membrane"/>
    <property type="evidence" value="ECO:0007669"/>
    <property type="project" value="UniProtKB-SubCell"/>
</dbReference>
<protein>
    <recommendedName>
        <fullName evidence="10">O-acyltransferase</fullName>
    </recommendedName>
</protein>
<evidence type="ECO:0000313" key="15">
    <source>
        <dbReference type="Proteomes" id="UP000284706"/>
    </source>
</evidence>
<dbReference type="Proteomes" id="UP000284706">
    <property type="component" value="Unassembled WGS sequence"/>
</dbReference>
<feature type="region of interest" description="Disordered" evidence="12">
    <location>
        <begin position="219"/>
        <end position="258"/>
    </location>
</feature>
<name>A0A409XZY8_9AGAR</name>
<reference evidence="14 15" key="1">
    <citation type="journal article" date="2018" name="Evol. Lett.">
        <title>Horizontal gene cluster transfer increased hallucinogenic mushroom diversity.</title>
        <authorList>
            <person name="Reynolds H.T."/>
            <person name="Vijayakumar V."/>
            <person name="Gluck-Thaler E."/>
            <person name="Korotkin H.B."/>
            <person name="Matheny P.B."/>
            <person name="Slot J.C."/>
        </authorList>
    </citation>
    <scope>NUCLEOTIDE SEQUENCE [LARGE SCALE GENOMIC DNA]</scope>
    <source>
        <strain evidence="14 15">SRW20</strain>
    </source>
</reference>
<dbReference type="InterPro" id="IPR004299">
    <property type="entry name" value="MBOAT_fam"/>
</dbReference>
<evidence type="ECO:0000256" key="12">
    <source>
        <dbReference type="SAM" id="MobiDB-lite"/>
    </source>
</evidence>
<keyword evidence="8 10" id="KW-0012">Acyltransferase</keyword>
<evidence type="ECO:0000256" key="8">
    <source>
        <dbReference type="ARBA" id="ARBA00023315"/>
    </source>
</evidence>
<accession>A0A409XZY8</accession>
<keyword evidence="6 13" id="KW-1133">Transmembrane helix</keyword>
<dbReference type="InterPro" id="IPR014371">
    <property type="entry name" value="Oat_ACAT_DAG_ARE"/>
</dbReference>
<evidence type="ECO:0000256" key="1">
    <source>
        <dbReference type="ARBA" id="ARBA00004477"/>
    </source>
</evidence>
<keyword evidence="7 10" id="KW-0472">Membrane</keyword>
<feature type="transmembrane region" description="Helical" evidence="13">
    <location>
        <begin position="405"/>
        <end position="426"/>
    </location>
</feature>
<dbReference type="GO" id="GO:0034737">
    <property type="term" value="F:ergosterol O-acyltransferase activity"/>
    <property type="evidence" value="ECO:0007669"/>
    <property type="project" value="TreeGrafter"/>
</dbReference>
<evidence type="ECO:0000256" key="4">
    <source>
        <dbReference type="ARBA" id="ARBA00022692"/>
    </source>
</evidence>
<comment type="subcellular location">
    <subcellularLocation>
        <location evidence="1 10">Endoplasmic reticulum membrane</location>
        <topology evidence="1 10">Multi-pass membrane protein</topology>
    </subcellularLocation>
</comment>